<dbReference type="EMBL" id="JAULJE010000007">
    <property type="protein sequence ID" value="KAK1340699.1"/>
    <property type="molecule type" value="Genomic_DNA"/>
</dbReference>
<dbReference type="InterPro" id="IPR026302">
    <property type="entry name" value="NEDD4-bd_p2"/>
</dbReference>
<comment type="caution">
    <text evidence="2">The sequence shown here is derived from an EMBL/GenBank/DDBJ whole genome shotgun (WGS) entry which is preliminary data.</text>
</comment>
<dbReference type="PANTHER" id="PTHR13308:SF5">
    <property type="entry name" value="NEDD4-BINDING PROTEIN 2-LIKE 1"/>
    <property type="match status" value="1"/>
</dbReference>
<dbReference type="PANTHER" id="PTHR13308">
    <property type="entry name" value="NEDD4-BINDING PROTEIN 2-LIKE 1"/>
    <property type="match status" value="1"/>
</dbReference>
<sequence>MGNPGRRGGGGGGVLASAAQRGPASRAALSPRGAEAAPGRRAGGSQVRTPPPRRWREEGPGRRRPSSITWPQRHKNNRRAGAGASARGTRGPSRSPRPMEDSFLESFGRLSLQHSQPRAPAPPPPRGTAPRRHSFRKHLYLLRGLPGSGKTTLAR</sequence>
<reference evidence="2" key="1">
    <citation type="submission" date="2023-06" db="EMBL/GenBank/DDBJ databases">
        <title>Reference genome for the Northern bat (Eptesicus nilssonii), a most northern bat species.</title>
        <authorList>
            <person name="Laine V.N."/>
            <person name="Pulliainen A.T."/>
            <person name="Lilley T.M."/>
        </authorList>
    </citation>
    <scope>NUCLEOTIDE SEQUENCE</scope>
    <source>
        <strain evidence="2">BLF_Eptnil</strain>
        <tissue evidence="2">Kidney</tissue>
    </source>
</reference>
<protein>
    <recommendedName>
        <fullName evidence="4">NEDD4-binding protein 2-like 1</fullName>
    </recommendedName>
</protein>
<feature type="compositionally biased region" description="Low complexity" evidence="1">
    <location>
        <begin position="79"/>
        <end position="96"/>
    </location>
</feature>
<gene>
    <name evidence="2" type="ORF">QTO34_017090</name>
</gene>
<evidence type="ECO:0000256" key="1">
    <source>
        <dbReference type="SAM" id="MobiDB-lite"/>
    </source>
</evidence>
<evidence type="ECO:0008006" key="4">
    <source>
        <dbReference type="Google" id="ProtNLM"/>
    </source>
</evidence>
<feature type="compositionally biased region" description="Gly residues" evidence="1">
    <location>
        <begin position="1"/>
        <end position="14"/>
    </location>
</feature>
<proteinExistence type="predicted"/>
<evidence type="ECO:0000313" key="2">
    <source>
        <dbReference type="EMBL" id="KAK1340699.1"/>
    </source>
</evidence>
<feature type="region of interest" description="Disordered" evidence="1">
    <location>
        <begin position="1"/>
        <end position="155"/>
    </location>
</feature>
<accession>A0AA40I0F8</accession>
<feature type="compositionally biased region" description="Basic residues" evidence="1">
    <location>
        <begin position="129"/>
        <end position="140"/>
    </location>
</feature>
<dbReference type="AlphaFoldDB" id="A0AA40I0F8"/>
<name>A0AA40I0F8_CNENI</name>
<dbReference type="Proteomes" id="UP001177744">
    <property type="component" value="Unassembled WGS sequence"/>
</dbReference>
<feature type="compositionally biased region" description="Low complexity" evidence="1">
    <location>
        <begin position="31"/>
        <end position="44"/>
    </location>
</feature>
<evidence type="ECO:0000313" key="3">
    <source>
        <dbReference type="Proteomes" id="UP001177744"/>
    </source>
</evidence>
<organism evidence="2 3">
    <name type="scientific">Cnephaeus nilssonii</name>
    <name type="common">Northern bat</name>
    <name type="synonym">Eptesicus nilssonii</name>
    <dbReference type="NCBI Taxonomy" id="3371016"/>
    <lineage>
        <taxon>Eukaryota</taxon>
        <taxon>Metazoa</taxon>
        <taxon>Chordata</taxon>
        <taxon>Craniata</taxon>
        <taxon>Vertebrata</taxon>
        <taxon>Euteleostomi</taxon>
        <taxon>Mammalia</taxon>
        <taxon>Eutheria</taxon>
        <taxon>Laurasiatheria</taxon>
        <taxon>Chiroptera</taxon>
        <taxon>Yangochiroptera</taxon>
        <taxon>Vespertilionidae</taxon>
        <taxon>Cnephaeus</taxon>
    </lineage>
</organism>
<keyword evidence="3" id="KW-1185">Reference proteome</keyword>